<proteinExistence type="predicted"/>
<dbReference type="Pfam" id="PF01381">
    <property type="entry name" value="HTH_3"/>
    <property type="match status" value="1"/>
</dbReference>
<dbReference type="SMART" id="SM00530">
    <property type="entry name" value="HTH_XRE"/>
    <property type="match status" value="1"/>
</dbReference>
<dbReference type="GO" id="GO:0006355">
    <property type="term" value="P:regulation of DNA-templated transcription"/>
    <property type="evidence" value="ECO:0007669"/>
    <property type="project" value="InterPro"/>
</dbReference>
<evidence type="ECO:0000259" key="1">
    <source>
        <dbReference type="PROSITE" id="PS50943"/>
    </source>
</evidence>
<dbReference type="InterPro" id="IPR010982">
    <property type="entry name" value="Lambda_DNA-bd_dom_sf"/>
</dbReference>
<evidence type="ECO:0000313" key="2">
    <source>
        <dbReference type="EMBL" id="ODS30848.1"/>
    </source>
</evidence>
<protein>
    <recommendedName>
        <fullName evidence="1">HTH cro/C1-type domain-containing protein</fullName>
    </recommendedName>
</protein>
<dbReference type="GO" id="GO:0001046">
    <property type="term" value="F:core promoter sequence-specific DNA binding"/>
    <property type="evidence" value="ECO:0007669"/>
    <property type="project" value="TreeGrafter"/>
</dbReference>
<gene>
    <name evidence="2" type="ORF">SCARUB_04033</name>
</gene>
<dbReference type="Proteomes" id="UP000094056">
    <property type="component" value="Unassembled WGS sequence"/>
</dbReference>
<dbReference type="InterPro" id="IPR001387">
    <property type="entry name" value="Cro/C1-type_HTH"/>
</dbReference>
<evidence type="ECO:0000313" key="3">
    <source>
        <dbReference type="Proteomes" id="UP000094056"/>
    </source>
</evidence>
<dbReference type="PANTHER" id="PTHR40455:SF1">
    <property type="entry name" value="ANTITOXIN HIGA"/>
    <property type="match status" value="1"/>
</dbReference>
<dbReference type="EMBL" id="MAYW01000169">
    <property type="protein sequence ID" value="ODS30848.1"/>
    <property type="molecule type" value="Genomic_DNA"/>
</dbReference>
<dbReference type="InterPro" id="IPR039060">
    <property type="entry name" value="Antitox_HigA"/>
</dbReference>
<name>A0A1E3X5E7_9BACT</name>
<organism evidence="2 3">
    <name type="scientific">Candidatus Scalindua rubra</name>
    <dbReference type="NCBI Taxonomy" id="1872076"/>
    <lineage>
        <taxon>Bacteria</taxon>
        <taxon>Pseudomonadati</taxon>
        <taxon>Planctomycetota</taxon>
        <taxon>Candidatus Brocadiia</taxon>
        <taxon>Candidatus Brocadiales</taxon>
        <taxon>Candidatus Scalinduaceae</taxon>
        <taxon>Candidatus Scalindua</taxon>
    </lineage>
</organism>
<dbReference type="Gene3D" id="1.10.260.40">
    <property type="entry name" value="lambda repressor-like DNA-binding domains"/>
    <property type="match status" value="1"/>
</dbReference>
<dbReference type="SUPFAM" id="SSF47413">
    <property type="entry name" value="lambda repressor-like DNA-binding domains"/>
    <property type="match status" value="1"/>
</dbReference>
<dbReference type="PANTHER" id="PTHR40455">
    <property type="entry name" value="ANTITOXIN HIGA"/>
    <property type="match status" value="1"/>
</dbReference>
<feature type="domain" description="HTH cro/C1-type" evidence="1">
    <location>
        <begin position="83"/>
        <end position="135"/>
    </location>
</feature>
<reference evidence="2 3" key="1">
    <citation type="submission" date="2016-07" db="EMBL/GenBank/DDBJ databases">
        <title>Draft genome of Scalindua rubra, obtained from a brine-seawater interface in the Red Sea, sheds light on salt adaptation in anammox bacteria.</title>
        <authorList>
            <person name="Speth D.R."/>
            <person name="Lagkouvardos I."/>
            <person name="Wang Y."/>
            <person name="Qian P.-Y."/>
            <person name="Dutilh B.E."/>
            <person name="Jetten M.S."/>
        </authorList>
    </citation>
    <scope>NUCLEOTIDE SEQUENCE [LARGE SCALE GENOMIC DNA]</scope>
    <source>
        <strain evidence="2">BSI-1</strain>
    </source>
</reference>
<accession>A0A1E3X5E7</accession>
<comment type="caution">
    <text evidence="2">The sequence shown here is derived from an EMBL/GenBank/DDBJ whole genome shotgun (WGS) entry which is preliminary data.</text>
</comment>
<dbReference type="AlphaFoldDB" id="A0A1E3X5E7"/>
<dbReference type="PROSITE" id="PS50943">
    <property type="entry name" value="HTH_CROC1"/>
    <property type="match status" value="1"/>
</dbReference>
<sequence length="136" mass="15392">MKVLEQELTETIKVWPTVSKVISTINTKAHYKRVVKLLNKLIDEVSETENPSIESLIDTLGTLIKDYEDRNIPEPEGDPIGCLKYLMEEHGLKQSDLKELGSQGIVSEILSGQRRLNVRQIKALSKRFDVSPATFI</sequence>